<evidence type="ECO:0000313" key="3">
    <source>
        <dbReference type="Proteomes" id="UP001227230"/>
    </source>
</evidence>
<keyword evidence="3" id="KW-1185">Reference proteome</keyword>
<dbReference type="EMBL" id="CP126650">
    <property type="protein sequence ID" value="WJZ83326.1"/>
    <property type="molecule type" value="Genomic_DNA"/>
</dbReference>
<organism evidence="2 3">
    <name type="scientific">Vitis vinifera</name>
    <name type="common">Grape</name>
    <dbReference type="NCBI Taxonomy" id="29760"/>
    <lineage>
        <taxon>Eukaryota</taxon>
        <taxon>Viridiplantae</taxon>
        <taxon>Streptophyta</taxon>
        <taxon>Embryophyta</taxon>
        <taxon>Tracheophyta</taxon>
        <taxon>Spermatophyta</taxon>
        <taxon>Magnoliopsida</taxon>
        <taxon>eudicotyledons</taxon>
        <taxon>Gunneridae</taxon>
        <taxon>Pentapetalae</taxon>
        <taxon>rosids</taxon>
        <taxon>Vitales</taxon>
        <taxon>Vitaceae</taxon>
        <taxon>Viteae</taxon>
        <taxon>Vitis</taxon>
    </lineage>
</organism>
<evidence type="ECO:0000256" key="1">
    <source>
        <dbReference type="SAM" id="MobiDB-lite"/>
    </source>
</evidence>
<dbReference type="Proteomes" id="UP001227230">
    <property type="component" value="Chromosome 3"/>
</dbReference>
<sequence>MVKGLEDFNGRLQGIIKLISVGLGIMGRAQLSITLKVLLHLLDAFHFVSLFRPLQMLERPKALQLEGPKGGSCLRKEREGEGEEEEERRKNKIEQERNYRVPGAMADHLGITTLQLGVFMNIP</sequence>
<feature type="compositionally biased region" description="Basic and acidic residues" evidence="1">
    <location>
        <begin position="87"/>
        <end position="99"/>
    </location>
</feature>
<proteinExistence type="predicted"/>
<evidence type="ECO:0000313" key="2">
    <source>
        <dbReference type="EMBL" id="WJZ83326.1"/>
    </source>
</evidence>
<protein>
    <submittedName>
        <fullName evidence="2">Uncharacterized protein</fullName>
    </submittedName>
</protein>
<name>A0ABY9BKL5_VITVI</name>
<feature type="region of interest" description="Disordered" evidence="1">
    <location>
        <begin position="67"/>
        <end position="99"/>
    </location>
</feature>
<accession>A0ABY9BKL5</accession>
<reference evidence="2 3" key="1">
    <citation type="journal article" date="2023" name="Hortic Res">
        <title>The complete reference genome for grapevine (Vitis vinifera L.) genetics and breeding.</title>
        <authorList>
            <person name="Shi X."/>
            <person name="Cao S."/>
            <person name="Wang X."/>
            <person name="Huang S."/>
            <person name="Wang Y."/>
            <person name="Liu Z."/>
            <person name="Liu W."/>
            <person name="Leng X."/>
            <person name="Peng Y."/>
            <person name="Wang N."/>
            <person name="Wang Y."/>
            <person name="Ma Z."/>
            <person name="Xu X."/>
            <person name="Zhang F."/>
            <person name="Xue H."/>
            <person name="Zhong H."/>
            <person name="Wang Y."/>
            <person name="Zhang K."/>
            <person name="Velt A."/>
            <person name="Avia K."/>
            <person name="Holtgrawe D."/>
            <person name="Grimplet J."/>
            <person name="Matus J.T."/>
            <person name="Ware D."/>
            <person name="Wu X."/>
            <person name="Wang H."/>
            <person name="Liu C."/>
            <person name="Fang Y."/>
            <person name="Rustenholz C."/>
            <person name="Cheng Z."/>
            <person name="Xiao H."/>
            <person name="Zhou Y."/>
        </authorList>
    </citation>
    <scope>NUCLEOTIDE SEQUENCE [LARGE SCALE GENOMIC DNA]</scope>
    <source>
        <strain evidence="3">cv. Pinot noir / PN40024</strain>
        <tissue evidence="2">Leaf</tissue>
    </source>
</reference>
<gene>
    <name evidence="2" type="ORF">VitviT2T_003017</name>
</gene>